<keyword evidence="1" id="KW-0812">Transmembrane</keyword>
<dbReference type="GO" id="GO:0016989">
    <property type="term" value="F:sigma factor antagonist activity"/>
    <property type="evidence" value="ECO:0007669"/>
    <property type="project" value="TreeGrafter"/>
</dbReference>
<dbReference type="HOGENOM" id="CLU_075065_0_0_6"/>
<dbReference type="PANTHER" id="PTHR37461:SF1">
    <property type="entry name" value="ANTI-SIGMA-K FACTOR RSKA"/>
    <property type="match status" value="1"/>
</dbReference>
<evidence type="ECO:0000259" key="2">
    <source>
        <dbReference type="Pfam" id="PF10099"/>
    </source>
</evidence>
<keyword evidence="1" id="KW-1133">Transmembrane helix</keyword>
<evidence type="ECO:0000256" key="1">
    <source>
        <dbReference type="SAM" id="Phobius"/>
    </source>
</evidence>
<protein>
    <recommendedName>
        <fullName evidence="2">Anti-sigma K factor RskA C-terminal domain-containing protein</fullName>
    </recommendedName>
</protein>
<dbReference type="GO" id="GO:0006417">
    <property type="term" value="P:regulation of translation"/>
    <property type="evidence" value="ECO:0007669"/>
    <property type="project" value="TreeGrafter"/>
</dbReference>
<accession>A0A097R354</accession>
<feature type="domain" description="Anti-sigma K factor RskA C-terminal" evidence="2">
    <location>
        <begin position="97"/>
        <end position="219"/>
    </location>
</feature>
<dbReference type="Pfam" id="PF10099">
    <property type="entry name" value="RskA_C"/>
    <property type="match status" value="1"/>
</dbReference>
<keyword evidence="1" id="KW-0472">Membrane</keyword>
<dbReference type="InterPro" id="IPR051474">
    <property type="entry name" value="Anti-sigma-K/W_factor"/>
</dbReference>
<keyword evidence="4" id="KW-1185">Reference proteome</keyword>
<organism evidence="3 4">
    <name type="scientific">Hafnia alvei FB1</name>
    <dbReference type="NCBI Taxonomy" id="1453496"/>
    <lineage>
        <taxon>Bacteria</taxon>
        <taxon>Pseudomonadati</taxon>
        <taxon>Pseudomonadota</taxon>
        <taxon>Gammaproteobacteria</taxon>
        <taxon>Enterobacterales</taxon>
        <taxon>Hafniaceae</taxon>
        <taxon>Hafnia</taxon>
    </lineage>
</organism>
<evidence type="ECO:0000313" key="4">
    <source>
        <dbReference type="Proteomes" id="UP000029986"/>
    </source>
</evidence>
<dbReference type="KEGG" id="hav:AT03_12550"/>
<dbReference type="eggNOG" id="COG5343">
    <property type="taxonomic scope" value="Bacteria"/>
</dbReference>
<dbReference type="PATRIC" id="fig|1453496.5.peg.2551"/>
<name>A0A097R354_HAFAL</name>
<sequence length="227" mass="24802">MIPRTEHLEQLAGEYVLGTLRGLPRARFERWLEQTPELQVHVLRWQNGLAPLDDLYQPIQPPAHVWQNIVHQLDGERDNVTSIKSHWIKRHGWIGVAALAAACLLLVLLPRTLVKPFAPPSEVAVLATQDNNMRWQVSLNPDSHALTLTPPRGLNIPSDRSLELWAIPKGGKPISLGIISNTALSAVSALGKPIINGSLLAISLEPRGGSPTGQPTGKVLFTGSIQL</sequence>
<dbReference type="OrthoDB" id="5298046at2"/>
<dbReference type="EMBL" id="CP009706">
    <property type="protein sequence ID" value="AIU73133.1"/>
    <property type="molecule type" value="Genomic_DNA"/>
</dbReference>
<evidence type="ECO:0000313" key="3">
    <source>
        <dbReference type="EMBL" id="AIU73133.1"/>
    </source>
</evidence>
<reference evidence="3 4" key="1">
    <citation type="journal article" date="2014" name="Gut Pathog.">
        <title>Gene clusters of Hafnia alvei strain FB1 important in survival and pathogenesis: a draft genome perspective.</title>
        <authorList>
            <person name="Tan J.Y."/>
            <person name="Yin W.F."/>
            <person name="Chan K.G."/>
        </authorList>
    </citation>
    <scope>NUCLEOTIDE SEQUENCE [LARGE SCALE GENOMIC DNA]</scope>
    <source>
        <strain evidence="3 4">FB1</strain>
    </source>
</reference>
<dbReference type="RefSeq" id="WP_025797038.1">
    <property type="nucleotide sequence ID" value="NZ_CP009706.1"/>
</dbReference>
<feature type="transmembrane region" description="Helical" evidence="1">
    <location>
        <begin position="92"/>
        <end position="109"/>
    </location>
</feature>
<proteinExistence type="predicted"/>
<dbReference type="Proteomes" id="UP000029986">
    <property type="component" value="Chromosome"/>
</dbReference>
<dbReference type="AlphaFoldDB" id="A0A097R354"/>
<dbReference type="InterPro" id="IPR018764">
    <property type="entry name" value="RskA_C"/>
</dbReference>
<dbReference type="PANTHER" id="PTHR37461">
    <property type="entry name" value="ANTI-SIGMA-K FACTOR RSKA"/>
    <property type="match status" value="1"/>
</dbReference>
<gene>
    <name evidence="3" type="ORF">AT03_12550</name>
</gene>
<dbReference type="GO" id="GO:0005886">
    <property type="term" value="C:plasma membrane"/>
    <property type="evidence" value="ECO:0007669"/>
    <property type="project" value="InterPro"/>
</dbReference>